<sequence length="897" mass="102175">MNRYTGRSQNSFDAGVPPPLRPTVSPKGPVLVESYRQDSLNGFEREKPRFNPMNPERVQSSVLVDLKDPVQVHLLTETALLDSKEYEILSQEEVDDLKKQCQILNQRIEQTRSNLAIQSKYRDAAISMSKLYSPSRADHARRSLLGHRHSGSVEAAREAEHELSTIQKKCEELASELWALEKRAMEPQRRLLEHTAGILQLTHKTSNKPTHSPKVPLVNGVPASPESMYTTSVGRDSISFDFLEDGFTWDEASLYRSFDQSDMFNDRARQNHIEIPMKSPIREQTKQLTEESERLREENRELRAQTESLLSEINELRGQGSDQWKLITDTESKLEDYSRQIREIVVGSDPTRHANYRSAPSGRLEPGDMIGSHLDYLEKGLVAITEGQGNNIELAENIQAFNAHLQEALLNVNINHPPPPDANLGVDEQLDYMQDSLRIVEHELQQATDAANANFADKNKSDQSETVLRGLWDIIQSGYADVRQRKQERRKARQEKGLAPDEEDMSDGESFDFEESYSLSAFSTKIQWLYTQATKLQEQKGVLKRQIKQQRELNSRSDSEKDQALKDKIDELEDARESLHRADKETDNVRSQLTHALEDLEKLQQGRTEESAAIDEAREQLQERNAKIVSLETSARDAQARLAAAEAEIESITTQLQEANDAKSAANKVVEDKEKELKAKEDELHEMTGMVAEFKMEATLAKAELDGAYGSRKERAAEVAALHNSSESVKMQNRMNSLEKELQATAQDLADVVKQSLESEKKIGELEDELDRVRAERSRIKDEKDVMNEELERRLHDATTDLEERLERETARLKKEKEQLQDELDKERLGSARGPLSPGGPNKTSYLTDSYRLGLRAERKKYEEQLRGEQMVRRKLEDELRALKRAQGPGRSPLSPR</sequence>
<name>A0ACC0CXR2_9PEZI</name>
<accession>A0ACC0CXR2</accession>
<dbReference type="Proteomes" id="UP001497680">
    <property type="component" value="Unassembled WGS sequence"/>
</dbReference>
<proteinExistence type="predicted"/>
<comment type="caution">
    <text evidence="1">The sequence shown here is derived from an EMBL/GenBank/DDBJ whole genome shotgun (WGS) entry which is preliminary data.</text>
</comment>
<keyword evidence="2" id="KW-1185">Reference proteome</keyword>
<evidence type="ECO:0000313" key="2">
    <source>
        <dbReference type="Proteomes" id="UP001497680"/>
    </source>
</evidence>
<evidence type="ECO:0000313" key="1">
    <source>
        <dbReference type="EMBL" id="KAI6085086.1"/>
    </source>
</evidence>
<dbReference type="EMBL" id="MU394329">
    <property type="protein sequence ID" value="KAI6085086.1"/>
    <property type="molecule type" value="Genomic_DNA"/>
</dbReference>
<protein>
    <submittedName>
        <fullName evidence="1">Up-regulated during septation-domain-containing protein</fullName>
    </submittedName>
</protein>
<gene>
    <name evidence="1" type="ORF">F4821DRAFT_161644</name>
</gene>
<reference evidence="1 2" key="1">
    <citation type="journal article" date="2022" name="New Phytol.">
        <title>Ecological generalism drives hyperdiversity of secondary metabolite gene clusters in xylarialean endophytes.</title>
        <authorList>
            <person name="Franco M.E.E."/>
            <person name="Wisecaver J.H."/>
            <person name="Arnold A.E."/>
            <person name="Ju Y.M."/>
            <person name="Slot J.C."/>
            <person name="Ahrendt S."/>
            <person name="Moore L.P."/>
            <person name="Eastman K.E."/>
            <person name="Scott K."/>
            <person name="Konkel Z."/>
            <person name="Mondo S.J."/>
            <person name="Kuo A."/>
            <person name="Hayes R.D."/>
            <person name="Haridas S."/>
            <person name="Andreopoulos B."/>
            <person name="Riley R."/>
            <person name="LaButti K."/>
            <person name="Pangilinan J."/>
            <person name="Lipzen A."/>
            <person name="Amirebrahimi M."/>
            <person name="Yan J."/>
            <person name="Adam C."/>
            <person name="Keymanesh K."/>
            <person name="Ng V."/>
            <person name="Louie K."/>
            <person name="Northen T."/>
            <person name="Drula E."/>
            <person name="Henrissat B."/>
            <person name="Hsieh H.M."/>
            <person name="Youens-Clark K."/>
            <person name="Lutzoni F."/>
            <person name="Miadlikowska J."/>
            <person name="Eastwood D.C."/>
            <person name="Hamelin R.C."/>
            <person name="Grigoriev I.V."/>
            <person name="U'Ren J.M."/>
        </authorList>
    </citation>
    <scope>NUCLEOTIDE SEQUENCE [LARGE SCALE GENOMIC DNA]</scope>
    <source>
        <strain evidence="1 2">ER1909</strain>
    </source>
</reference>
<organism evidence="1 2">
    <name type="scientific">Hypoxylon rubiginosum</name>
    <dbReference type="NCBI Taxonomy" id="110542"/>
    <lineage>
        <taxon>Eukaryota</taxon>
        <taxon>Fungi</taxon>
        <taxon>Dikarya</taxon>
        <taxon>Ascomycota</taxon>
        <taxon>Pezizomycotina</taxon>
        <taxon>Sordariomycetes</taxon>
        <taxon>Xylariomycetidae</taxon>
        <taxon>Xylariales</taxon>
        <taxon>Hypoxylaceae</taxon>
        <taxon>Hypoxylon</taxon>
    </lineage>
</organism>